<sequence length="140" mass="15250">MNEEAETAPDSASQPDPDAHPVPSGPSTPPGGYSLETVDVTRLSEILTRTGGEEPTTRVLGEAIIKALITDILRAKLGFTAAYWQDGWGRETSWGRGWDRNTPTRPLPEVSKVVNRLIANVSLSADELEVIKQLDINLEE</sequence>
<evidence type="ECO:0000313" key="2">
    <source>
        <dbReference type="EMBL" id="MFD2420562.1"/>
    </source>
</evidence>
<evidence type="ECO:0000256" key="1">
    <source>
        <dbReference type="SAM" id="MobiDB-lite"/>
    </source>
</evidence>
<evidence type="ECO:0000313" key="3">
    <source>
        <dbReference type="Proteomes" id="UP001597417"/>
    </source>
</evidence>
<gene>
    <name evidence="2" type="ORF">ACFSXZ_29970</name>
</gene>
<protein>
    <submittedName>
        <fullName evidence="2">Uncharacterized protein</fullName>
    </submittedName>
</protein>
<feature type="region of interest" description="Disordered" evidence="1">
    <location>
        <begin position="1"/>
        <end position="35"/>
    </location>
</feature>
<accession>A0ABW5G3D7</accession>
<proteinExistence type="predicted"/>
<dbReference type="Proteomes" id="UP001597417">
    <property type="component" value="Unassembled WGS sequence"/>
</dbReference>
<dbReference type="EMBL" id="JBHUKR010000020">
    <property type="protein sequence ID" value="MFD2420562.1"/>
    <property type="molecule type" value="Genomic_DNA"/>
</dbReference>
<organism evidence="2 3">
    <name type="scientific">Amycolatopsis pigmentata</name>
    <dbReference type="NCBI Taxonomy" id="450801"/>
    <lineage>
        <taxon>Bacteria</taxon>
        <taxon>Bacillati</taxon>
        <taxon>Actinomycetota</taxon>
        <taxon>Actinomycetes</taxon>
        <taxon>Pseudonocardiales</taxon>
        <taxon>Pseudonocardiaceae</taxon>
        <taxon>Amycolatopsis</taxon>
    </lineage>
</organism>
<name>A0ABW5G3D7_9PSEU</name>
<keyword evidence="3" id="KW-1185">Reference proteome</keyword>
<comment type="caution">
    <text evidence="2">The sequence shown here is derived from an EMBL/GenBank/DDBJ whole genome shotgun (WGS) entry which is preliminary data.</text>
</comment>
<dbReference type="RefSeq" id="WP_378268692.1">
    <property type="nucleotide sequence ID" value="NZ_JBHUKR010000020.1"/>
</dbReference>
<reference evidence="3" key="1">
    <citation type="journal article" date="2019" name="Int. J. Syst. Evol. Microbiol.">
        <title>The Global Catalogue of Microorganisms (GCM) 10K type strain sequencing project: providing services to taxonomists for standard genome sequencing and annotation.</title>
        <authorList>
            <consortium name="The Broad Institute Genomics Platform"/>
            <consortium name="The Broad Institute Genome Sequencing Center for Infectious Disease"/>
            <person name="Wu L."/>
            <person name="Ma J."/>
        </authorList>
    </citation>
    <scope>NUCLEOTIDE SEQUENCE [LARGE SCALE GENOMIC DNA]</scope>
    <source>
        <strain evidence="3">CGMCC 4.7645</strain>
    </source>
</reference>